<keyword evidence="8 12" id="KW-0406">Ion transport</keyword>
<dbReference type="Pfam" id="PF00858">
    <property type="entry name" value="ASC"/>
    <property type="match status" value="2"/>
</dbReference>
<evidence type="ECO:0000256" key="11">
    <source>
        <dbReference type="ARBA" id="ARBA00023303"/>
    </source>
</evidence>
<name>A0AAE1F9Y6_PETCI</name>
<proteinExistence type="inferred from homology"/>
<keyword evidence="7" id="KW-0915">Sodium</keyword>
<keyword evidence="11 12" id="KW-0407">Ion channel</keyword>
<evidence type="ECO:0000256" key="8">
    <source>
        <dbReference type="ARBA" id="ARBA00023065"/>
    </source>
</evidence>
<dbReference type="Gene3D" id="2.60.470.10">
    <property type="entry name" value="Acid-sensing ion channels like domains"/>
    <property type="match status" value="1"/>
</dbReference>
<keyword evidence="9 14" id="KW-0472">Membrane</keyword>
<evidence type="ECO:0000256" key="13">
    <source>
        <dbReference type="SAM" id="MobiDB-lite"/>
    </source>
</evidence>
<evidence type="ECO:0000256" key="12">
    <source>
        <dbReference type="RuleBase" id="RU000679"/>
    </source>
</evidence>
<feature type="compositionally biased region" description="Polar residues" evidence="13">
    <location>
        <begin position="760"/>
        <end position="769"/>
    </location>
</feature>
<keyword evidence="10 12" id="KW-0739">Sodium transport</keyword>
<dbReference type="GO" id="GO:0015280">
    <property type="term" value="F:ligand-gated sodium channel activity"/>
    <property type="evidence" value="ECO:0007669"/>
    <property type="project" value="TreeGrafter"/>
</dbReference>
<comment type="caution">
    <text evidence="15">The sequence shown here is derived from an EMBL/GenBank/DDBJ whole genome shotgun (WGS) entry which is preliminary data.</text>
</comment>
<accession>A0AAE1F9Y6</accession>
<feature type="compositionally biased region" description="Low complexity" evidence="13">
    <location>
        <begin position="274"/>
        <end position="610"/>
    </location>
</feature>
<evidence type="ECO:0000256" key="7">
    <source>
        <dbReference type="ARBA" id="ARBA00023053"/>
    </source>
</evidence>
<dbReference type="Proteomes" id="UP001286313">
    <property type="component" value="Unassembled WGS sequence"/>
</dbReference>
<evidence type="ECO:0000256" key="1">
    <source>
        <dbReference type="ARBA" id="ARBA00004141"/>
    </source>
</evidence>
<feature type="compositionally biased region" description="Pro residues" evidence="13">
    <location>
        <begin position="1285"/>
        <end position="1298"/>
    </location>
</feature>
<dbReference type="EMBL" id="JAWQEG010002859">
    <property type="protein sequence ID" value="KAK3869267.1"/>
    <property type="molecule type" value="Genomic_DNA"/>
</dbReference>
<keyword evidence="4 12" id="KW-0894">Sodium channel</keyword>
<keyword evidence="16" id="KW-1185">Reference proteome</keyword>
<evidence type="ECO:0000256" key="6">
    <source>
        <dbReference type="ARBA" id="ARBA00022989"/>
    </source>
</evidence>
<evidence type="ECO:0000256" key="10">
    <source>
        <dbReference type="ARBA" id="ARBA00023201"/>
    </source>
</evidence>
<feature type="compositionally biased region" description="Polar residues" evidence="13">
    <location>
        <begin position="1265"/>
        <end position="1282"/>
    </location>
</feature>
<dbReference type="GO" id="GO:0005886">
    <property type="term" value="C:plasma membrane"/>
    <property type="evidence" value="ECO:0007669"/>
    <property type="project" value="TreeGrafter"/>
</dbReference>
<feature type="compositionally biased region" description="Low complexity" evidence="13">
    <location>
        <begin position="621"/>
        <end position="636"/>
    </location>
</feature>
<feature type="transmembrane region" description="Helical" evidence="14">
    <location>
        <begin position="1215"/>
        <end position="1242"/>
    </location>
</feature>
<evidence type="ECO:0000256" key="3">
    <source>
        <dbReference type="ARBA" id="ARBA00022448"/>
    </source>
</evidence>
<feature type="region of interest" description="Disordered" evidence="13">
    <location>
        <begin position="1251"/>
        <end position="1298"/>
    </location>
</feature>
<feature type="region of interest" description="Disordered" evidence="13">
    <location>
        <begin position="997"/>
        <end position="1016"/>
    </location>
</feature>
<evidence type="ECO:0000256" key="9">
    <source>
        <dbReference type="ARBA" id="ARBA00023136"/>
    </source>
</evidence>
<feature type="compositionally biased region" description="Acidic residues" evidence="13">
    <location>
        <begin position="160"/>
        <end position="178"/>
    </location>
</feature>
<evidence type="ECO:0000256" key="2">
    <source>
        <dbReference type="ARBA" id="ARBA00007193"/>
    </source>
</evidence>
<dbReference type="PANTHER" id="PTHR11690:SF248">
    <property type="entry name" value="PICKPOCKET 17, ISOFORM A"/>
    <property type="match status" value="1"/>
</dbReference>
<comment type="subcellular location">
    <subcellularLocation>
        <location evidence="1">Membrane</location>
        <topology evidence="1">Multi-pass membrane protein</topology>
    </subcellularLocation>
</comment>
<gene>
    <name evidence="15" type="ORF">Pcinc_025414</name>
</gene>
<feature type="compositionally biased region" description="Basic and acidic residues" evidence="13">
    <location>
        <begin position="1"/>
        <end position="20"/>
    </location>
</feature>
<protein>
    <submittedName>
        <fullName evidence="15">Uncharacterized protein</fullName>
    </submittedName>
</protein>
<evidence type="ECO:0000313" key="16">
    <source>
        <dbReference type="Proteomes" id="UP001286313"/>
    </source>
</evidence>
<dbReference type="PANTHER" id="PTHR11690">
    <property type="entry name" value="AMILORIDE-SENSITIVE SODIUM CHANNEL-RELATED"/>
    <property type="match status" value="1"/>
</dbReference>
<evidence type="ECO:0000313" key="15">
    <source>
        <dbReference type="EMBL" id="KAK3869267.1"/>
    </source>
</evidence>
<organism evidence="15 16">
    <name type="scientific">Petrolisthes cinctipes</name>
    <name type="common">Flat porcelain crab</name>
    <dbReference type="NCBI Taxonomy" id="88211"/>
    <lineage>
        <taxon>Eukaryota</taxon>
        <taxon>Metazoa</taxon>
        <taxon>Ecdysozoa</taxon>
        <taxon>Arthropoda</taxon>
        <taxon>Crustacea</taxon>
        <taxon>Multicrustacea</taxon>
        <taxon>Malacostraca</taxon>
        <taxon>Eumalacostraca</taxon>
        <taxon>Eucarida</taxon>
        <taxon>Decapoda</taxon>
        <taxon>Pleocyemata</taxon>
        <taxon>Anomura</taxon>
        <taxon>Galatheoidea</taxon>
        <taxon>Porcellanidae</taxon>
        <taxon>Petrolisthes</taxon>
    </lineage>
</organism>
<feature type="region of interest" description="Disordered" evidence="13">
    <location>
        <begin position="160"/>
        <end position="244"/>
    </location>
</feature>
<reference evidence="15" key="1">
    <citation type="submission" date="2023-10" db="EMBL/GenBank/DDBJ databases">
        <title>Genome assemblies of two species of porcelain crab, Petrolisthes cinctipes and Petrolisthes manimaculis (Anomura: Porcellanidae).</title>
        <authorList>
            <person name="Angst P."/>
        </authorList>
    </citation>
    <scope>NUCLEOTIDE SEQUENCE</scope>
    <source>
        <strain evidence="15">PB745_01</strain>
        <tissue evidence="15">Gill</tissue>
    </source>
</reference>
<keyword evidence="6 14" id="KW-1133">Transmembrane helix</keyword>
<feature type="region of interest" description="Disordered" evidence="13">
    <location>
        <begin position="274"/>
        <end position="667"/>
    </location>
</feature>
<feature type="compositionally biased region" description="Low complexity" evidence="13">
    <location>
        <begin position="179"/>
        <end position="244"/>
    </location>
</feature>
<evidence type="ECO:0000256" key="4">
    <source>
        <dbReference type="ARBA" id="ARBA00022461"/>
    </source>
</evidence>
<keyword evidence="3 12" id="KW-0813">Transport</keyword>
<evidence type="ECO:0000256" key="5">
    <source>
        <dbReference type="ARBA" id="ARBA00022692"/>
    </source>
</evidence>
<dbReference type="InterPro" id="IPR001873">
    <property type="entry name" value="ENaC"/>
</dbReference>
<comment type="similarity">
    <text evidence="2 12">Belongs to the amiloride-sensitive sodium channel (TC 1.A.6) family.</text>
</comment>
<feature type="compositionally biased region" description="Acidic residues" evidence="13">
    <location>
        <begin position="611"/>
        <end position="620"/>
    </location>
</feature>
<feature type="region of interest" description="Disordered" evidence="13">
    <location>
        <begin position="1"/>
        <end position="22"/>
    </location>
</feature>
<feature type="region of interest" description="Disordered" evidence="13">
    <location>
        <begin position="749"/>
        <end position="769"/>
    </location>
</feature>
<feature type="region of interest" description="Disordered" evidence="13">
    <location>
        <begin position="782"/>
        <end position="807"/>
    </location>
</feature>
<sequence length="1298" mass="143050">MGEQKEAKNYEMESKEKKDMDEEDVTLNGHVAEFAQSFSAHGFGKIYGSRQWLRRGLWVCVCLFMLGYGSYQCYKVMAEYLTYPKKVTIGVEEDTIAEFPAVTVCNLNPLPARQQLTEHPMWGAFVALEENNKDPVCEGLSDTFDFDSSEFGEDYYYYVDYEDGGDGSDSGSDYDDTSDYQLDTTTDYTSESDYQSDTTTDFTSESDYQSDTTTNDTSESDYQSDTTDYTSESDYQSDTTTDYTSESYYYQSETTTDYTSESYYYQSAAINKSTDSTDYLSSDSTSDSPSDSTAASTTDSTTDSDSITGSTTDSESTTGFTTNSDSTTDSTTDSDSTTGFTTDSDSTTGFTTDSDSTTDSTTDSDSTTGSTTDSDSTTGSTTDSESTTGFTTDSDSTTDSTTDSDSTTGSITDSDSTTGFTTDSDSTTDSTTDSDSTTGSTTDSDSTTGSTTDSDSTTGSTTDSESTTGFTTDSDSTTDSTTDSDSTTGSTTDSDSTTDSTTNSDSTTDSTTNSNSTTDSTGEYDSTADSTSDSPATASTSDSPATDSTSNSPAIASTSDSPATDSTSDSPATDSTSDSPATDSTSDSPATDSTSDSPATDSTSDDPTTNTEEDYTETDGTDYTSTTYDGDQTTTGSVRRKRWVADDSTTTTNNNNPDGSVNRRHQQQLTHMRNKNNNNNNIPAHAARTPKMDKIGREKYYKMLHASGKPKMALKRSKIPISLLKKQMVQGKHTNKGRDNEKEEKIMSTLLPDGSRHLPKSTSSDRSQVTDFATFTKMYSDKFQTPQRERPKRATGQAAAGKEMDETHRNTRELCSIYYRYFHHLKSVRTGVVMEGEAGKMDDNQYKCPIGNYKERISFNPLCRLEIVCDNYGCYDYDLKPYTEVTKISEEEGEAVMKRCPSCAKGKEEECWQEAWFTSWETGYLSLTQVEDLFKSSHTPDLSDIMGVFSPSVKDLANYSIRARDFVRTKFHIWNSDEYGRCYTYNSAFRRVRTNKEGNTAPAKIEKTSSSGPRSGLRLTMNMKADDSLALLSPDLGARIIVHSPHVVPFPEEQGFNVSPGFTSSVSVTKRCRKQCVEHEYWRSCQCYWGKNPSYEGDTDLTKPPDLCSPFNVTQKVCMDMVLFNYQQRKLECDCPPPCSETTYVTQATASEENRAFYTIVQNMKKTSLGDDLCSKADQSTVRIHIYLDTLSYEKIVESPAYTWDTLISNFGGSLGLFLGMSIVTMVELMEFLADLMLWYFLWKSNRNQHHQNHQHQNQQHHQPANKSSQSPPTQHQPAENKSSPSPPTRPPPLTQGK</sequence>
<keyword evidence="5 12" id="KW-0812">Transmembrane</keyword>
<evidence type="ECO:0000256" key="14">
    <source>
        <dbReference type="SAM" id="Phobius"/>
    </source>
</evidence>